<evidence type="ECO:0000313" key="3">
    <source>
        <dbReference type="EMBL" id="ENX08871.1"/>
    </source>
</evidence>
<dbReference type="InterPro" id="IPR052380">
    <property type="entry name" value="Viral_DNA_packaging_terminase"/>
</dbReference>
<dbReference type="PATRIC" id="fig|1217693.3.peg.1952"/>
<dbReference type="Gene3D" id="3.30.420.240">
    <property type="match status" value="1"/>
</dbReference>
<evidence type="ECO:0000259" key="2">
    <source>
        <dbReference type="Pfam" id="PF17288"/>
    </source>
</evidence>
<dbReference type="Pfam" id="PF17288">
    <property type="entry name" value="Terminase_3C"/>
    <property type="match status" value="1"/>
</dbReference>
<protein>
    <submittedName>
        <fullName evidence="3">PBSX family phage terminase, large subunit</fullName>
    </submittedName>
</protein>
<dbReference type="PANTHER" id="PTHR39184:SF1">
    <property type="entry name" value="PBSX PHAGE TERMINASE LARGE SUBUNIT"/>
    <property type="match status" value="1"/>
</dbReference>
<dbReference type="STRING" id="70346.F897_02023"/>
<feature type="domain" description="Phage terminase large subunit C-terminal" evidence="2">
    <location>
        <begin position="262"/>
        <end position="452"/>
    </location>
</feature>
<evidence type="ECO:0000313" key="4">
    <source>
        <dbReference type="Proteomes" id="UP000013101"/>
    </source>
</evidence>
<dbReference type="PANTHER" id="PTHR39184">
    <property type="match status" value="1"/>
</dbReference>
<dbReference type="InterPro" id="IPR035413">
    <property type="entry name" value="Terminase_L_C"/>
</dbReference>
<organism evidence="3 4">
    <name type="scientific">Acinetobacter variabilis</name>
    <dbReference type="NCBI Taxonomy" id="70346"/>
    <lineage>
        <taxon>Bacteria</taxon>
        <taxon>Pseudomonadati</taxon>
        <taxon>Pseudomonadota</taxon>
        <taxon>Gammaproteobacteria</taxon>
        <taxon>Moraxellales</taxon>
        <taxon>Moraxellaceae</taxon>
        <taxon>Acinetobacter</taxon>
    </lineage>
</organism>
<dbReference type="Pfam" id="PF04466">
    <property type="entry name" value="Terminase_3"/>
    <property type="match status" value="1"/>
</dbReference>
<dbReference type="InterPro" id="IPR035412">
    <property type="entry name" value="Terminase_L_N"/>
</dbReference>
<gene>
    <name evidence="3" type="ORF">F897_02023</name>
</gene>
<dbReference type="HOGENOM" id="CLU_050670_0_0_6"/>
<sequence>MEIELSVIEAFVPLYSPKRIKSFFGGRGAAKSQEVAKHLVYKVAFFGEKWVCAREFQNSIEDSSYSLLVHKIYELGIEDQFEIQATKILHKNNGGKFDFVGLARNIMSFKSKFGYNGMWVEEAETVSKLSWDTLIPTIREEDSEIIATWNTGDTGSHTYQLLAAPYIDEINQNGFYEDEYIYTAKVCYWHNPYFADPLKTEMERCKSTNYKEYLNIWCGEPRTAFDDSIIESEWVDAAIDAHLKLQHLQPRGELVTAFDPADEGKDSKAIAFRHGSVVLGVKQKKDGDIDDAIAWAFDEAFENRSEILVYDSVGVGAGVKVGLKERIANKSIIVHGFGGGDKPTPGIYKDDKANQDVFLNKRAQYWWLLRDRFENTYKAVVKGEYIDPRLLISISSASMDKKDLEQLKSELIRQQRKRTSGSRLIQLVSKAEMKKQGIPSPNMADALSMCFAVDDIPKQNTPIINPIPTVNRW</sequence>
<dbReference type="RefSeq" id="WP_005235512.1">
    <property type="nucleotide sequence ID" value="NZ_CP083658.1"/>
</dbReference>
<proteinExistence type="predicted"/>
<name>N9NTM5_9GAMM</name>
<dbReference type="EMBL" id="APRS01000012">
    <property type="protein sequence ID" value="ENX08871.1"/>
    <property type="molecule type" value="Genomic_DNA"/>
</dbReference>
<dbReference type="Gene3D" id="3.40.50.300">
    <property type="entry name" value="P-loop containing nucleotide triphosphate hydrolases"/>
    <property type="match status" value="1"/>
</dbReference>
<accession>N9NTM5</accession>
<dbReference type="OrthoDB" id="5684611at2"/>
<dbReference type="AlphaFoldDB" id="N9NTM5"/>
<dbReference type="InterPro" id="IPR027417">
    <property type="entry name" value="P-loop_NTPase"/>
</dbReference>
<evidence type="ECO:0000259" key="1">
    <source>
        <dbReference type="Pfam" id="PF04466"/>
    </source>
</evidence>
<comment type="caution">
    <text evidence="3">The sequence shown here is derived from an EMBL/GenBank/DDBJ whole genome shotgun (WGS) entry which is preliminary data.</text>
</comment>
<dbReference type="Proteomes" id="UP000013101">
    <property type="component" value="Unassembled WGS sequence"/>
</dbReference>
<feature type="domain" description="Phage terminase large subunit N-terminal" evidence="1">
    <location>
        <begin position="19"/>
        <end position="219"/>
    </location>
</feature>
<reference evidence="3 4" key="1">
    <citation type="submission" date="2013-02" db="EMBL/GenBank/DDBJ databases">
        <title>The Genome Sequence of Acinetobacter sp. NIPH 2171.</title>
        <authorList>
            <consortium name="The Broad Institute Genome Sequencing Platform"/>
            <consortium name="The Broad Institute Genome Sequencing Center for Infectious Disease"/>
            <person name="Cerqueira G."/>
            <person name="Feldgarden M."/>
            <person name="Courvalin P."/>
            <person name="Perichon B."/>
            <person name="Grillot-Courvalin C."/>
            <person name="Clermont D."/>
            <person name="Rocha E."/>
            <person name="Yoon E.-J."/>
            <person name="Nemec A."/>
            <person name="Walker B."/>
            <person name="Young S.K."/>
            <person name="Zeng Q."/>
            <person name="Gargeya S."/>
            <person name="Fitzgerald M."/>
            <person name="Haas B."/>
            <person name="Abouelleil A."/>
            <person name="Alvarado L."/>
            <person name="Arachchi H.M."/>
            <person name="Berlin A.M."/>
            <person name="Chapman S.B."/>
            <person name="Dewar J."/>
            <person name="Goldberg J."/>
            <person name="Griggs A."/>
            <person name="Gujja S."/>
            <person name="Hansen M."/>
            <person name="Howarth C."/>
            <person name="Imamovic A."/>
            <person name="Larimer J."/>
            <person name="McCowan C."/>
            <person name="Murphy C."/>
            <person name="Neiman D."/>
            <person name="Pearson M."/>
            <person name="Priest M."/>
            <person name="Roberts A."/>
            <person name="Saif S."/>
            <person name="Shea T."/>
            <person name="Sisk P."/>
            <person name="Sykes S."/>
            <person name="Wortman J."/>
            <person name="Nusbaum C."/>
            <person name="Birren B."/>
        </authorList>
    </citation>
    <scope>NUCLEOTIDE SEQUENCE [LARGE SCALE GENOMIC DNA]</scope>
    <source>
        <strain evidence="3 4">NIPH 2171</strain>
    </source>
</reference>